<name>A0AAE0EBH6_9ROSI</name>
<keyword evidence="3" id="KW-1185">Reference proteome</keyword>
<sequence length="363" mass="40672">MSNTIAWSLCPNGKFKVGSFRRCLEDQSTDIDMNSKLVWQGISPPKVEVFAWQLCKGRIMVKNVLSRFGVSQNLCVLCLLCSEGIESIDHLFFCSALGRGSYGMGVCDGGSCCNSSLADWWQGWTGLCPSSNRTRVWSTLFLAVVWSIWEARNKAVFENEKAHYLPVLDMVMFRVAWWFKHHGKRCTDDITIILLDINQRCVDHLNVRRNSVSEWKPPSSDVLLFNVDGLSKGEPVMAGIGGVLRNSTGRTLGKFSYFVGNQDAITAELLAIRKACSLVASNHFFLKHKVTIASDSKVAVAWINDKNFGSLKHMDLLYEIQSFLNSLEGVVVKFSPGEMNSLADRMAKLSSTSKIDRLEWDVF</sequence>
<gene>
    <name evidence="2" type="ORF">Dsin_014360</name>
</gene>
<dbReference type="EMBL" id="JANJYJ010000004">
    <property type="protein sequence ID" value="KAK3220390.1"/>
    <property type="molecule type" value="Genomic_DNA"/>
</dbReference>
<dbReference type="Pfam" id="PF13966">
    <property type="entry name" value="zf-RVT"/>
    <property type="match status" value="1"/>
</dbReference>
<dbReference type="InterPro" id="IPR044730">
    <property type="entry name" value="RNase_H-like_dom_plant"/>
</dbReference>
<dbReference type="Pfam" id="PF13456">
    <property type="entry name" value="RVT_3"/>
    <property type="match status" value="1"/>
</dbReference>
<dbReference type="CDD" id="cd06222">
    <property type="entry name" value="RNase_H_like"/>
    <property type="match status" value="1"/>
</dbReference>
<dbReference type="AlphaFoldDB" id="A0AAE0EBH6"/>
<dbReference type="PANTHER" id="PTHR47723">
    <property type="entry name" value="OS05G0353850 PROTEIN"/>
    <property type="match status" value="1"/>
</dbReference>
<dbReference type="PROSITE" id="PS50879">
    <property type="entry name" value="RNASE_H_1"/>
    <property type="match status" value="1"/>
</dbReference>
<dbReference type="InterPro" id="IPR012337">
    <property type="entry name" value="RNaseH-like_sf"/>
</dbReference>
<dbReference type="PANTHER" id="PTHR47723:SF22">
    <property type="entry name" value="RNASE H TYPE-1 DOMAIN-CONTAINING PROTEIN"/>
    <property type="match status" value="1"/>
</dbReference>
<dbReference type="GO" id="GO:0003676">
    <property type="term" value="F:nucleic acid binding"/>
    <property type="evidence" value="ECO:0007669"/>
    <property type="project" value="InterPro"/>
</dbReference>
<protein>
    <recommendedName>
        <fullName evidence="1">RNase H type-1 domain-containing protein</fullName>
    </recommendedName>
</protein>
<dbReference type="SUPFAM" id="SSF53098">
    <property type="entry name" value="Ribonuclease H-like"/>
    <property type="match status" value="1"/>
</dbReference>
<proteinExistence type="predicted"/>
<evidence type="ECO:0000313" key="3">
    <source>
        <dbReference type="Proteomes" id="UP001281410"/>
    </source>
</evidence>
<dbReference type="InterPro" id="IPR053151">
    <property type="entry name" value="RNase_H-like"/>
</dbReference>
<dbReference type="Proteomes" id="UP001281410">
    <property type="component" value="Unassembled WGS sequence"/>
</dbReference>
<accession>A0AAE0EBH6</accession>
<dbReference type="GO" id="GO:0004523">
    <property type="term" value="F:RNA-DNA hybrid ribonuclease activity"/>
    <property type="evidence" value="ECO:0007669"/>
    <property type="project" value="InterPro"/>
</dbReference>
<dbReference type="InterPro" id="IPR036397">
    <property type="entry name" value="RNaseH_sf"/>
</dbReference>
<feature type="domain" description="RNase H type-1" evidence="1">
    <location>
        <begin position="219"/>
        <end position="352"/>
    </location>
</feature>
<evidence type="ECO:0000259" key="1">
    <source>
        <dbReference type="PROSITE" id="PS50879"/>
    </source>
</evidence>
<dbReference type="InterPro" id="IPR002156">
    <property type="entry name" value="RNaseH_domain"/>
</dbReference>
<dbReference type="InterPro" id="IPR026960">
    <property type="entry name" value="RVT-Znf"/>
</dbReference>
<organism evidence="2 3">
    <name type="scientific">Dipteronia sinensis</name>
    <dbReference type="NCBI Taxonomy" id="43782"/>
    <lineage>
        <taxon>Eukaryota</taxon>
        <taxon>Viridiplantae</taxon>
        <taxon>Streptophyta</taxon>
        <taxon>Embryophyta</taxon>
        <taxon>Tracheophyta</taxon>
        <taxon>Spermatophyta</taxon>
        <taxon>Magnoliopsida</taxon>
        <taxon>eudicotyledons</taxon>
        <taxon>Gunneridae</taxon>
        <taxon>Pentapetalae</taxon>
        <taxon>rosids</taxon>
        <taxon>malvids</taxon>
        <taxon>Sapindales</taxon>
        <taxon>Sapindaceae</taxon>
        <taxon>Hippocastanoideae</taxon>
        <taxon>Acereae</taxon>
        <taxon>Dipteronia</taxon>
    </lineage>
</organism>
<reference evidence="2" key="1">
    <citation type="journal article" date="2023" name="Plant J.">
        <title>Genome sequences and population genomics provide insights into the demographic history, inbreeding, and mutation load of two 'living fossil' tree species of Dipteronia.</title>
        <authorList>
            <person name="Feng Y."/>
            <person name="Comes H.P."/>
            <person name="Chen J."/>
            <person name="Zhu S."/>
            <person name="Lu R."/>
            <person name="Zhang X."/>
            <person name="Li P."/>
            <person name="Qiu J."/>
            <person name="Olsen K.M."/>
            <person name="Qiu Y."/>
        </authorList>
    </citation>
    <scope>NUCLEOTIDE SEQUENCE</scope>
    <source>
        <strain evidence="2">NBL</strain>
    </source>
</reference>
<dbReference type="Gene3D" id="3.30.420.10">
    <property type="entry name" value="Ribonuclease H-like superfamily/Ribonuclease H"/>
    <property type="match status" value="1"/>
</dbReference>
<comment type="caution">
    <text evidence="2">The sequence shown here is derived from an EMBL/GenBank/DDBJ whole genome shotgun (WGS) entry which is preliminary data.</text>
</comment>
<evidence type="ECO:0000313" key="2">
    <source>
        <dbReference type="EMBL" id="KAK3220390.1"/>
    </source>
</evidence>